<keyword evidence="11" id="KW-0675">Receptor</keyword>
<dbReference type="GO" id="GO:0009279">
    <property type="term" value="C:cell outer membrane"/>
    <property type="evidence" value="ECO:0007669"/>
    <property type="project" value="UniProtKB-SubCell"/>
</dbReference>
<evidence type="ECO:0000313" key="12">
    <source>
        <dbReference type="Proteomes" id="UP000198964"/>
    </source>
</evidence>
<dbReference type="GO" id="GO:0015344">
    <property type="term" value="F:siderophore uptake transmembrane transporter activity"/>
    <property type="evidence" value="ECO:0007669"/>
    <property type="project" value="TreeGrafter"/>
</dbReference>
<keyword evidence="3 8" id="KW-1134">Transmembrane beta strand</keyword>
<evidence type="ECO:0000256" key="3">
    <source>
        <dbReference type="ARBA" id="ARBA00022452"/>
    </source>
</evidence>
<dbReference type="InterPro" id="IPR036942">
    <property type="entry name" value="Beta-barrel_TonB_sf"/>
</dbReference>
<gene>
    <name evidence="11" type="ORF">SAMN05216283_11193</name>
</gene>
<dbReference type="STRING" id="655355.SAMN05216283_11193"/>
<protein>
    <submittedName>
        <fullName evidence="11">TonB-dependent Receptor Plug Domain</fullName>
    </submittedName>
</protein>
<comment type="similarity">
    <text evidence="8">Belongs to the TonB-dependent receptor family.</text>
</comment>
<dbReference type="Gene3D" id="2.60.40.1120">
    <property type="entry name" value="Carboxypeptidase-like, regulatory domain"/>
    <property type="match status" value="1"/>
</dbReference>
<dbReference type="PANTHER" id="PTHR30069">
    <property type="entry name" value="TONB-DEPENDENT OUTER MEMBRANE RECEPTOR"/>
    <property type="match status" value="1"/>
</dbReference>
<proteinExistence type="inferred from homology"/>
<evidence type="ECO:0000313" key="11">
    <source>
        <dbReference type="EMBL" id="SFF63729.1"/>
    </source>
</evidence>
<dbReference type="Proteomes" id="UP000198964">
    <property type="component" value="Unassembled WGS sequence"/>
</dbReference>
<keyword evidence="6 8" id="KW-0472">Membrane</keyword>
<keyword evidence="5 9" id="KW-0732">Signal</keyword>
<dbReference type="InterPro" id="IPR037066">
    <property type="entry name" value="Plug_dom_sf"/>
</dbReference>
<evidence type="ECO:0000256" key="6">
    <source>
        <dbReference type="ARBA" id="ARBA00023136"/>
    </source>
</evidence>
<evidence type="ECO:0000256" key="9">
    <source>
        <dbReference type="SAM" id="SignalP"/>
    </source>
</evidence>
<dbReference type="SUPFAM" id="SSF56935">
    <property type="entry name" value="Porins"/>
    <property type="match status" value="1"/>
</dbReference>
<dbReference type="InterPro" id="IPR039426">
    <property type="entry name" value="TonB-dep_rcpt-like"/>
</dbReference>
<dbReference type="SUPFAM" id="SSF49464">
    <property type="entry name" value="Carboxypeptidase regulatory domain-like"/>
    <property type="match status" value="1"/>
</dbReference>
<dbReference type="InterPro" id="IPR008969">
    <property type="entry name" value="CarboxyPept-like_regulatory"/>
</dbReference>
<dbReference type="Gene3D" id="2.40.170.20">
    <property type="entry name" value="TonB-dependent receptor, beta-barrel domain"/>
    <property type="match status" value="1"/>
</dbReference>
<evidence type="ECO:0000256" key="7">
    <source>
        <dbReference type="ARBA" id="ARBA00023237"/>
    </source>
</evidence>
<dbReference type="GO" id="GO:0044718">
    <property type="term" value="P:siderophore transmembrane transport"/>
    <property type="evidence" value="ECO:0007669"/>
    <property type="project" value="TreeGrafter"/>
</dbReference>
<evidence type="ECO:0000256" key="2">
    <source>
        <dbReference type="ARBA" id="ARBA00022448"/>
    </source>
</evidence>
<evidence type="ECO:0000256" key="1">
    <source>
        <dbReference type="ARBA" id="ARBA00004571"/>
    </source>
</evidence>
<keyword evidence="12" id="KW-1185">Reference proteome</keyword>
<dbReference type="RefSeq" id="WP_093921100.1">
    <property type="nucleotide sequence ID" value="NZ_FONW01000011.1"/>
</dbReference>
<dbReference type="Pfam" id="PF13715">
    <property type="entry name" value="CarbopepD_reg_2"/>
    <property type="match status" value="1"/>
</dbReference>
<organism evidence="11 12">
    <name type="scientific">Sunxiuqinia elliptica</name>
    <dbReference type="NCBI Taxonomy" id="655355"/>
    <lineage>
        <taxon>Bacteria</taxon>
        <taxon>Pseudomonadati</taxon>
        <taxon>Bacteroidota</taxon>
        <taxon>Bacteroidia</taxon>
        <taxon>Marinilabiliales</taxon>
        <taxon>Prolixibacteraceae</taxon>
        <taxon>Sunxiuqinia</taxon>
    </lineage>
</organism>
<dbReference type="PROSITE" id="PS52016">
    <property type="entry name" value="TONB_DEPENDENT_REC_3"/>
    <property type="match status" value="1"/>
</dbReference>
<dbReference type="InterPro" id="IPR012910">
    <property type="entry name" value="Plug_dom"/>
</dbReference>
<evidence type="ECO:0000256" key="5">
    <source>
        <dbReference type="ARBA" id="ARBA00022729"/>
    </source>
</evidence>
<keyword evidence="2 8" id="KW-0813">Transport</keyword>
<dbReference type="Gene3D" id="2.170.130.10">
    <property type="entry name" value="TonB-dependent receptor, plug domain"/>
    <property type="match status" value="1"/>
</dbReference>
<dbReference type="Pfam" id="PF07715">
    <property type="entry name" value="Plug"/>
    <property type="match status" value="1"/>
</dbReference>
<feature type="domain" description="TonB-dependent receptor plug" evidence="10">
    <location>
        <begin position="139"/>
        <end position="217"/>
    </location>
</feature>
<evidence type="ECO:0000259" key="10">
    <source>
        <dbReference type="Pfam" id="PF07715"/>
    </source>
</evidence>
<name>A0A1I2KBQ3_9BACT</name>
<dbReference type="AlphaFoldDB" id="A0A1I2KBQ3"/>
<keyword evidence="4 8" id="KW-0812">Transmembrane</keyword>
<reference evidence="11 12" key="1">
    <citation type="submission" date="2016-10" db="EMBL/GenBank/DDBJ databases">
        <authorList>
            <person name="de Groot N.N."/>
        </authorList>
    </citation>
    <scope>NUCLEOTIDE SEQUENCE [LARGE SCALE GENOMIC DNA]</scope>
    <source>
        <strain evidence="11 12">CGMCC 1.9156</strain>
    </source>
</reference>
<feature type="signal peptide" evidence="9">
    <location>
        <begin position="1"/>
        <end position="19"/>
    </location>
</feature>
<keyword evidence="7 8" id="KW-0998">Cell outer membrane</keyword>
<evidence type="ECO:0000256" key="4">
    <source>
        <dbReference type="ARBA" id="ARBA00022692"/>
    </source>
</evidence>
<dbReference type="PANTHER" id="PTHR30069:SF29">
    <property type="entry name" value="HEMOGLOBIN AND HEMOGLOBIN-HAPTOGLOBIN-BINDING PROTEIN 1-RELATED"/>
    <property type="match status" value="1"/>
</dbReference>
<dbReference type="EMBL" id="FONW01000011">
    <property type="protein sequence ID" value="SFF63729.1"/>
    <property type="molecule type" value="Genomic_DNA"/>
</dbReference>
<accession>A0A1I2KBQ3</accession>
<evidence type="ECO:0000256" key="8">
    <source>
        <dbReference type="PROSITE-ProRule" id="PRU01360"/>
    </source>
</evidence>
<comment type="subcellular location">
    <subcellularLocation>
        <location evidence="1 8">Cell outer membrane</location>
        <topology evidence="1 8">Multi-pass membrane protein</topology>
    </subcellularLocation>
</comment>
<feature type="chain" id="PRO_5011612366" evidence="9">
    <location>
        <begin position="20"/>
        <end position="787"/>
    </location>
</feature>
<sequence>MNKIFTLLFLSLLSGVSFAQTVTLRGYTSDRSSGEHLINASVYSSEKLIGTISNNYGFYSLTLPTGKHTLSCSYVGYQAQTIELNLATDTVINFQLSAQQELEEITIIGQQGESKLASSQMSRENITMDKVKSLPAFLGEADIIKTIQLLPGVQSGTEGASGLYVRGGGPDQNLILLDDVPIYNANHLFGFFSVFNPDAIKSVSLYKGGFPARFGGRLSSVVDIRMKDGNSQKLHGNFSIGLISSKLNLEGPLVKDKTTFNFSARRTYADLIARPLIKASSEGEEGGGYFFHDLNMKITHKFSDRSKLYLSAYTGKDRASSKYDYTSNWDNESWRHNDRFHLDWGNTTTALRWNYLITNKLFANTTLTYSNYVFDIEERTSSLNLSTAEKGDSYQLNYKSGIEDLGAKIDFDYYPNPQHRVKFGASYTNHTFKPGIMVHKEKADYTSPIDTTYGNANITAHELYAYIEDNIEISPIFSVNVGLHASAFGVEGKMYGSIQPRLSAKYMANDRLAIKAAYSKMDQYIHLLSTATIELPTDLWLPTTKRIRPQHSHQFALGAVYQVKKGIELSAEGFYKTMDNLLEYKEGASFIGVSTGWEDKVEMGKGWSYGAELLLQKTTGKTTGWLGYTLSWSDRQFENINWGEKFSARYDRRHDLSFVMTHRFSDRFDIGFTWVYGTGNAVTIPTQKVISPQIPNTPYITGGYEYYGERNNYRMPAYHRMDIGFNFHKQKKHGIRTWNVSLYNAYSRQNPFFVYFDNEQTYTSSRKVLKQFSLFPIIPSISYSFKF</sequence>